<dbReference type="FunFam" id="3.30.200.20:FF:000039">
    <property type="entry name" value="receptor-like protein kinase FERONIA"/>
    <property type="match status" value="1"/>
</dbReference>
<organism evidence="17 18">
    <name type="scientific">Dendrobium thyrsiflorum</name>
    <name type="common">Pinecone-like raceme dendrobium</name>
    <name type="synonym">Orchid</name>
    <dbReference type="NCBI Taxonomy" id="117978"/>
    <lineage>
        <taxon>Eukaryota</taxon>
        <taxon>Viridiplantae</taxon>
        <taxon>Streptophyta</taxon>
        <taxon>Embryophyta</taxon>
        <taxon>Tracheophyta</taxon>
        <taxon>Spermatophyta</taxon>
        <taxon>Magnoliopsida</taxon>
        <taxon>Liliopsida</taxon>
        <taxon>Asparagales</taxon>
        <taxon>Orchidaceae</taxon>
        <taxon>Epidendroideae</taxon>
        <taxon>Malaxideae</taxon>
        <taxon>Dendrobiinae</taxon>
        <taxon>Dendrobium</taxon>
    </lineage>
</organism>
<feature type="domain" description="Protein kinase" evidence="16">
    <location>
        <begin position="539"/>
        <end position="824"/>
    </location>
</feature>
<dbReference type="PROSITE" id="PS50011">
    <property type="entry name" value="PROTEIN_KINASE_DOM"/>
    <property type="match status" value="1"/>
</dbReference>
<feature type="chain" id="PRO_5044832818" description="Protein kinase domain-containing protein" evidence="15">
    <location>
        <begin position="33"/>
        <end position="879"/>
    </location>
</feature>
<dbReference type="AlphaFoldDB" id="A0ABD0UVV0"/>
<feature type="signal peptide" evidence="15">
    <location>
        <begin position="1"/>
        <end position="32"/>
    </location>
</feature>
<dbReference type="GO" id="GO:0005524">
    <property type="term" value="F:ATP binding"/>
    <property type="evidence" value="ECO:0007669"/>
    <property type="project" value="UniProtKB-UniRule"/>
</dbReference>
<dbReference type="PROSITE" id="PS00107">
    <property type="entry name" value="PROTEIN_KINASE_ATP"/>
    <property type="match status" value="1"/>
</dbReference>
<keyword evidence="6 12" id="KW-0547">Nucleotide-binding</keyword>
<protein>
    <recommendedName>
        <fullName evidence="16">Protein kinase domain-containing protein</fullName>
    </recommendedName>
</protein>
<feature type="region of interest" description="Disordered" evidence="13">
    <location>
        <begin position="55"/>
        <end position="74"/>
    </location>
</feature>
<dbReference type="InterPro" id="IPR000719">
    <property type="entry name" value="Prot_kinase_dom"/>
</dbReference>
<dbReference type="InterPro" id="IPR011009">
    <property type="entry name" value="Kinase-like_dom_sf"/>
</dbReference>
<reference evidence="17 18" key="1">
    <citation type="journal article" date="2024" name="Plant Biotechnol. J.">
        <title>Dendrobium thyrsiflorum genome and its molecular insights into genes involved in important horticultural traits.</title>
        <authorList>
            <person name="Chen B."/>
            <person name="Wang J.Y."/>
            <person name="Zheng P.J."/>
            <person name="Li K.L."/>
            <person name="Liang Y.M."/>
            <person name="Chen X.F."/>
            <person name="Zhang C."/>
            <person name="Zhao X."/>
            <person name="He X."/>
            <person name="Zhang G.Q."/>
            <person name="Liu Z.J."/>
            <person name="Xu Q."/>
        </authorList>
    </citation>
    <scope>NUCLEOTIDE SEQUENCE [LARGE SCALE GENOMIC DNA]</scope>
    <source>
        <strain evidence="17">GZMU011</strain>
    </source>
</reference>
<feature type="compositionally biased region" description="Polar residues" evidence="13">
    <location>
        <begin position="55"/>
        <end position="72"/>
    </location>
</feature>
<feature type="compositionally biased region" description="Basic and acidic residues" evidence="13">
    <location>
        <begin position="847"/>
        <end position="856"/>
    </location>
</feature>
<dbReference type="FunFam" id="1.10.510.10:FF:000058">
    <property type="entry name" value="Receptor-like protein kinase FERONIA"/>
    <property type="match status" value="1"/>
</dbReference>
<dbReference type="EMBL" id="JANQDX010000011">
    <property type="protein sequence ID" value="KAL0916799.1"/>
    <property type="molecule type" value="Genomic_DNA"/>
</dbReference>
<dbReference type="InterPro" id="IPR017441">
    <property type="entry name" value="Protein_kinase_ATP_BS"/>
</dbReference>
<dbReference type="Gene3D" id="2.60.120.430">
    <property type="entry name" value="Galactose-binding lectin"/>
    <property type="match status" value="2"/>
</dbReference>
<evidence type="ECO:0000256" key="13">
    <source>
        <dbReference type="SAM" id="MobiDB-lite"/>
    </source>
</evidence>
<evidence type="ECO:0000313" key="18">
    <source>
        <dbReference type="Proteomes" id="UP001552299"/>
    </source>
</evidence>
<evidence type="ECO:0000256" key="1">
    <source>
        <dbReference type="ARBA" id="ARBA00004167"/>
    </source>
</evidence>
<keyword evidence="4 14" id="KW-0812">Transmembrane</keyword>
<evidence type="ECO:0000256" key="14">
    <source>
        <dbReference type="SAM" id="Phobius"/>
    </source>
</evidence>
<keyword evidence="10 14" id="KW-0472">Membrane</keyword>
<evidence type="ECO:0000256" key="3">
    <source>
        <dbReference type="ARBA" id="ARBA00022679"/>
    </source>
</evidence>
<dbReference type="FunFam" id="2.60.120.430:FF:000005">
    <property type="entry name" value="Putative receptor-like protein kinase"/>
    <property type="match status" value="1"/>
</dbReference>
<keyword evidence="11" id="KW-0325">Glycoprotein</keyword>
<keyword evidence="5 15" id="KW-0732">Signal</keyword>
<evidence type="ECO:0000256" key="9">
    <source>
        <dbReference type="ARBA" id="ARBA00022989"/>
    </source>
</evidence>
<dbReference type="SMART" id="SM00220">
    <property type="entry name" value="S_TKc"/>
    <property type="match status" value="1"/>
</dbReference>
<dbReference type="SUPFAM" id="SSF56112">
    <property type="entry name" value="Protein kinase-like (PK-like)"/>
    <property type="match status" value="1"/>
</dbReference>
<feature type="compositionally biased region" description="Low complexity" evidence="13">
    <location>
        <begin position="488"/>
        <end position="500"/>
    </location>
</feature>
<dbReference type="CDD" id="cd14066">
    <property type="entry name" value="STKc_IRAK"/>
    <property type="match status" value="1"/>
</dbReference>
<keyword evidence="18" id="KW-1185">Reference proteome</keyword>
<dbReference type="PROSITE" id="PS00108">
    <property type="entry name" value="PROTEIN_KINASE_ST"/>
    <property type="match status" value="1"/>
</dbReference>
<keyword evidence="9 14" id="KW-1133">Transmembrane helix</keyword>
<dbReference type="PANTHER" id="PTHR47989">
    <property type="entry name" value="OS01G0750732 PROTEIN"/>
    <property type="match status" value="1"/>
</dbReference>
<dbReference type="InterPro" id="IPR024788">
    <property type="entry name" value="Malectin-like_Carb-bd_dom"/>
</dbReference>
<evidence type="ECO:0000256" key="7">
    <source>
        <dbReference type="ARBA" id="ARBA00022777"/>
    </source>
</evidence>
<evidence type="ECO:0000256" key="12">
    <source>
        <dbReference type="PROSITE-ProRule" id="PRU10141"/>
    </source>
</evidence>
<accession>A0ABD0UVV0</accession>
<dbReference type="Gene3D" id="1.10.510.10">
    <property type="entry name" value="Transferase(Phosphotransferase) domain 1"/>
    <property type="match status" value="1"/>
</dbReference>
<dbReference type="InterPro" id="IPR001245">
    <property type="entry name" value="Ser-Thr/Tyr_kinase_cat_dom"/>
</dbReference>
<dbReference type="Pfam" id="PF07714">
    <property type="entry name" value="PK_Tyr_Ser-Thr"/>
    <property type="match status" value="1"/>
</dbReference>
<dbReference type="InterPro" id="IPR008271">
    <property type="entry name" value="Ser/Thr_kinase_AS"/>
</dbReference>
<evidence type="ECO:0000256" key="2">
    <source>
        <dbReference type="ARBA" id="ARBA00022527"/>
    </source>
</evidence>
<dbReference type="Pfam" id="PF12819">
    <property type="entry name" value="Malectin_like"/>
    <property type="match status" value="1"/>
</dbReference>
<evidence type="ECO:0000256" key="10">
    <source>
        <dbReference type="ARBA" id="ARBA00023136"/>
    </source>
</evidence>
<dbReference type="Gene3D" id="3.30.200.20">
    <property type="entry name" value="Phosphorylase Kinase, domain 1"/>
    <property type="match status" value="1"/>
</dbReference>
<dbReference type="GO" id="GO:0016020">
    <property type="term" value="C:membrane"/>
    <property type="evidence" value="ECO:0007669"/>
    <property type="project" value="UniProtKB-SubCell"/>
</dbReference>
<evidence type="ECO:0000256" key="5">
    <source>
        <dbReference type="ARBA" id="ARBA00022729"/>
    </source>
</evidence>
<sequence length="879" mass="96803">MAGGEKHGPWPIFSLLLLVLLRLPLLLSSTTAKNPTFTPSDSYLLDCGAPKSVQLSDGRTFRSEPQSSSFLSTDEDIRLSSTSPLPSLSPLYQTARVFSSTSTYSFFITKLGIHFIRLHFFPFPSSSYNLSSAIFTVNTEDFVLLRDFFVPSPASPVLKEYLINVDNERLYLTFKPKKGSFAFLNAVEVVSAPETLIPTSAASVSPQEQFSGINNYALEVISRINVGGDRISSENDTLAREWLPDSFLKPPETVQKVSMAPEKVKYPEDGTVTPLIAPRRVYATADSMRDAHVSEPMFNITWEIPVDGGAYSYLVRLHFCDIISSTVNSLYFNVFINRILAIPNLDLSSLTGGNLAMAYYKDFVVAGTTVISGNISLQISPPVMNDPGLPNAILNGIEVMKMSNTAGSLDGPYSVDGSYHSDKPAVTAKIKVLVTVFGLAIFLMALATIMFLRCRRRPEDWDKNHNFFSWLLPLHVSHSGRPGFLSKWSGKGSTSSSKNGKGFGSHKSKSGYKSYLASGGLGLGRYFTFGELQQATSNFDEKNVIGVGGFGKVYLGLLDDGTKLAVKRGNPSSDQGINEFHTEIEMLSKLRHRHLVSLIGCCDENNEMILVYEYMSNGPLRDHLYPSSPSLTPLSWKQRLEICIGAARGLHYLHTGAAQSIIHRDVKSTNILLDENLVAKMSDFGLSKAGPSSLDQTHVSTAVKGSFGYLDPEYFRRQQLTDKSDVYSFGVVMLEVLCARPAINPALPRDQVNLAEWAMQWHRKGKVQMIMDPHLVAAVVGPPSLNKFVEAAEKCLADSGVYRPTMGDVLWNLEYALQLQEAWVGQAYEDDDPSDIGNAGEIHVEQLDSRQRKEIPFDDEVVSVDSSTPAEPSPLLQGR</sequence>
<dbReference type="FunFam" id="2.60.120.430:FF:000001">
    <property type="entry name" value="Receptor-like protein kinase FERONIA"/>
    <property type="match status" value="1"/>
</dbReference>
<comment type="caution">
    <text evidence="17">The sequence shown here is derived from an EMBL/GenBank/DDBJ whole genome shotgun (WGS) entry which is preliminary data.</text>
</comment>
<feature type="binding site" evidence="12">
    <location>
        <position position="567"/>
    </location>
    <ligand>
        <name>ATP</name>
        <dbReference type="ChEBI" id="CHEBI:30616"/>
    </ligand>
</feature>
<evidence type="ECO:0000313" key="17">
    <source>
        <dbReference type="EMBL" id="KAL0916799.1"/>
    </source>
</evidence>
<feature type="region of interest" description="Disordered" evidence="13">
    <location>
        <begin position="488"/>
        <end position="510"/>
    </location>
</feature>
<comment type="subcellular location">
    <subcellularLocation>
        <location evidence="1">Membrane</location>
        <topology evidence="1">Single-pass membrane protein</topology>
    </subcellularLocation>
</comment>
<name>A0ABD0UVV0_DENTH</name>
<keyword evidence="8 12" id="KW-0067">ATP-binding</keyword>
<proteinExistence type="predicted"/>
<evidence type="ECO:0000256" key="6">
    <source>
        <dbReference type="ARBA" id="ARBA00022741"/>
    </source>
</evidence>
<dbReference type="Proteomes" id="UP001552299">
    <property type="component" value="Unassembled WGS sequence"/>
</dbReference>
<dbReference type="PANTHER" id="PTHR47989:SF62">
    <property type="entry name" value="OS05G0423500 PROTEIN"/>
    <property type="match status" value="1"/>
</dbReference>
<gene>
    <name evidence="17" type="ORF">M5K25_014339</name>
</gene>
<dbReference type="GO" id="GO:0004674">
    <property type="term" value="F:protein serine/threonine kinase activity"/>
    <property type="evidence" value="ECO:0007669"/>
    <property type="project" value="UniProtKB-KW"/>
</dbReference>
<keyword evidence="7" id="KW-0418">Kinase</keyword>
<evidence type="ECO:0000256" key="11">
    <source>
        <dbReference type="ARBA" id="ARBA00023180"/>
    </source>
</evidence>
<keyword evidence="3" id="KW-0808">Transferase</keyword>
<feature type="transmembrane region" description="Helical" evidence="14">
    <location>
        <begin position="432"/>
        <end position="452"/>
    </location>
</feature>
<evidence type="ECO:0000256" key="8">
    <source>
        <dbReference type="ARBA" id="ARBA00022840"/>
    </source>
</evidence>
<feature type="region of interest" description="Disordered" evidence="13">
    <location>
        <begin position="847"/>
        <end position="879"/>
    </location>
</feature>
<keyword evidence="2" id="KW-0723">Serine/threonine-protein kinase</keyword>
<evidence type="ECO:0000259" key="16">
    <source>
        <dbReference type="PROSITE" id="PS50011"/>
    </source>
</evidence>
<evidence type="ECO:0000256" key="15">
    <source>
        <dbReference type="SAM" id="SignalP"/>
    </source>
</evidence>
<evidence type="ECO:0000256" key="4">
    <source>
        <dbReference type="ARBA" id="ARBA00022692"/>
    </source>
</evidence>